<dbReference type="InterPro" id="IPR001119">
    <property type="entry name" value="SLH_dom"/>
</dbReference>
<protein>
    <submittedName>
        <fullName evidence="3">Beta-lactamase superfamily II metal-dependent hydrolase</fullName>
    </submittedName>
</protein>
<dbReference type="RefSeq" id="WP_107934457.1">
    <property type="nucleotide sequence ID" value="NZ_PYWJ01000009.1"/>
</dbReference>
<sequence length="522" mass="56401">MRKTSSIIIIMLLTIGIIPTITNAAVKFSDVPMFHSYKKQISYLVDNGFISGYPNGTFMPENKLTRAHAALIIANVMELDKNTDVPNPHFSDVPTSHPYYKQIASIANAGIMSGKGNNKFDPNGFVTRTQMAVILTNAYKLTGISAKQFKDVASGHWAYKYVQALANNNVTSGYTDGTFKPNANITRSHFAVFLYSAIGTKGNSMEVHFIDVGQGDSILIESPNGKTMLIDGGTKAAGNAVVLFLKSQKLLDLDYVVATHPDADHIGGLIDVFASFNVNNFVNSGKNHTTVTYEELLTAANNEGSAYLEPVKGQTINLDPSLKVEVLYSNPNAIDNNDASIVLKLTYNKVSFLLTGDADTEVESQMATQFDLSSTILKAGHHGSNTSSALSFLQEVKPEATMLSYGKENSYGHPHATVLNNLRSVGSRVYSTAQDGTISVKTNGETYNVDASEFKGANTSQTPTPKPPVGDANSGTYIIPGAPTSFDNCTTLRQFYPSGVKSTHPAYASRHDRDNDGWACEQ</sequence>
<proteinExistence type="predicted"/>
<dbReference type="CDD" id="cd07731">
    <property type="entry name" value="ComA-like_MBL-fold"/>
    <property type="match status" value="1"/>
</dbReference>
<evidence type="ECO:0000313" key="4">
    <source>
        <dbReference type="Proteomes" id="UP000247416"/>
    </source>
</evidence>
<keyword evidence="4" id="KW-1185">Reference proteome</keyword>
<comment type="caution">
    <text evidence="3">The sequence shown here is derived from an EMBL/GenBank/DDBJ whole genome shotgun (WGS) entry which is preliminary data.</text>
</comment>
<dbReference type="SUPFAM" id="SSF56281">
    <property type="entry name" value="Metallo-hydrolase/oxidoreductase"/>
    <property type="match status" value="1"/>
</dbReference>
<organism evidence="3 4">
    <name type="scientific">Ureibacillus chungkukjangi</name>
    <dbReference type="NCBI Taxonomy" id="1202712"/>
    <lineage>
        <taxon>Bacteria</taxon>
        <taxon>Bacillati</taxon>
        <taxon>Bacillota</taxon>
        <taxon>Bacilli</taxon>
        <taxon>Bacillales</taxon>
        <taxon>Caryophanaceae</taxon>
        <taxon>Ureibacillus</taxon>
    </lineage>
</organism>
<name>A0A318TSK9_9BACL</name>
<feature type="domain" description="SLH" evidence="2">
    <location>
        <begin position="145"/>
        <end position="208"/>
    </location>
</feature>
<dbReference type="InterPro" id="IPR035681">
    <property type="entry name" value="ComA-like_MBL"/>
</dbReference>
<dbReference type="InterPro" id="IPR052159">
    <property type="entry name" value="Competence_DNA_uptake"/>
</dbReference>
<gene>
    <name evidence="3" type="ORF">BJ095_10775</name>
</gene>
<dbReference type="InterPro" id="IPR001279">
    <property type="entry name" value="Metallo-B-lactamas"/>
</dbReference>
<evidence type="ECO:0000313" key="3">
    <source>
        <dbReference type="EMBL" id="PYF06840.1"/>
    </source>
</evidence>
<dbReference type="InterPro" id="IPR036866">
    <property type="entry name" value="RibonucZ/Hydroxyglut_hydro"/>
</dbReference>
<evidence type="ECO:0000256" key="1">
    <source>
        <dbReference type="SAM" id="MobiDB-lite"/>
    </source>
</evidence>
<dbReference type="EMBL" id="QJTJ01000007">
    <property type="protein sequence ID" value="PYF06840.1"/>
    <property type="molecule type" value="Genomic_DNA"/>
</dbReference>
<feature type="region of interest" description="Disordered" evidence="1">
    <location>
        <begin position="501"/>
        <end position="522"/>
    </location>
</feature>
<feature type="region of interest" description="Disordered" evidence="1">
    <location>
        <begin position="453"/>
        <end position="472"/>
    </location>
</feature>
<dbReference type="SMART" id="SM00894">
    <property type="entry name" value="Excalibur"/>
    <property type="match status" value="1"/>
</dbReference>
<dbReference type="PROSITE" id="PS51272">
    <property type="entry name" value="SLH"/>
    <property type="match status" value="3"/>
</dbReference>
<dbReference type="InterPro" id="IPR008613">
    <property type="entry name" value="Excalibur_Ca-bd_domain"/>
</dbReference>
<dbReference type="Proteomes" id="UP000247416">
    <property type="component" value="Unassembled WGS sequence"/>
</dbReference>
<dbReference type="PANTHER" id="PTHR30619">
    <property type="entry name" value="DNA INTERNALIZATION/COMPETENCE PROTEIN COMEC/REC2"/>
    <property type="match status" value="1"/>
</dbReference>
<dbReference type="Pfam" id="PF05901">
    <property type="entry name" value="Excalibur"/>
    <property type="match status" value="1"/>
</dbReference>
<keyword evidence="3" id="KW-0378">Hydrolase</keyword>
<dbReference type="Pfam" id="PF00753">
    <property type="entry name" value="Lactamase_B"/>
    <property type="match status" value="1"/>
</dbReference>
<dbReference type="AlphaFoldDB" id="A0A318TSK9"/>
<dbReference type="Gene3D" id="3.60.15.10">
    <property type="entry name" value="Ribonuclease Z/Hydroxyacylglutathione hydrolase-like"/>
    <property type="match status" value="1"/>
</dbReference>
<dbReference type="OrthoDB" id="9761531at2"/>
<evidence type="ECO:0000259" key="2">
    <source>
        <dbReference type="PROSITE" id="PS51272"/>
    </source>
</evidence>
<feature type="domain" description="SLH" evidence="2">
    <location>
        <begin position="24"/>
        <end position="87"/>
    </location>
</feature>
<dbReference type="GO" id="GO:0016787">
    <property type="term" value="F:hydrolase activity"/>
    <property type="evidence" value="ECO:0007669"/>
    <property type="project" value="UniProtKB-KW"/>
</dbReference>
<reference evidence="3 4" key="1">
    <citation type="submission" date="2018-06" db="EMBL/GenBank/DDBJ databases">
        <title>Genomic Encyclopedia of Archaeal and Bacterial Type Strains, Phase II (KMG-II): from individual species to whole genera.</title>
        <authorList>
            <person name="Goeker M."/>
        </authorList>
    </citation>
    <scope>NUCLEOTIDE SEQUENCE [LARGE SCALE GENOMIC DNA]</scope>
    <source>
        <strain evidence="3 4">KACC 16626</strain>
    </source>
</reference>
<feature type="domain" description="SLH" evidence="2">
    <location>
        <begin position="90"/>
        <end position="143"/>
    </location>
</feature>
<dbReference type="PANTHER" id="PTHR30619:SF7">
    <property type="entry name" value="BETA-LACTAMASE DOMAIN PROTEIN"/>
    <property type="match status" value="1"/>
</dbReference>
<dbReference type="SMART" id="SM00849">
    <property type="entry name" value="Lactamase_B"/>
    <property type="match status" value="1"/>
</dbReference>
<dbReference type="Pfam" id="PF00395">
    <property type="entry name" value="SLH"/>
    <property type="match status" value="3"/>
</dbReference>
<accession>A0A318TSK9</accession>